<dbReference type="InterPro" id="IPR008988">
    <property type="entry name" value="Transcriptional_repressor_C"/>
</dbReference>
<accession>A0A2L1GNU2</accession>
<feature type="domain" description="Ferrous iron transporter FeoA-like" evidence="2">
    <location>
        <begin position="3"/>
        <end position="76"/>
    </location>
</feature>
<evidence type="ECO:0000313" key="4">
    <source>
        <dbReference type="Proteomes" id="UP000239867"/>
    </source>
</evidence>
<dbReference type="KEGG" id="deo:CAY53_07625"/>
<dbReference type="Gene3D" id="2.30.30.90">
    <property type="match status" value="1"/>
</dbReference>
<keyword evidence="4" id="KW-1185">Reference proteome</keyword>
<dbReference type="PANTHER" id="PTHR42954">
    <property type="entry name" value="FE(2+) TRANSPORT PROTEIN A"/>
    <property type="match status" value="1"/>
</dbReference>
<proteinExistence type="predicted"/>
<evidence type="ECO:0000259" key="2">
    <source>
        <dbReference type="SMART" id="SM00899"/>
    </source>
</evidence>
<gene>
    <name evidence="3" type="ORF">CAY53_07625</name>
</gene>
<evidence type="ECO:0000256" key="1">
    <source>
        <dbReference type="ARBA" id="ARBA00023004"/>
    </source>
</evidence>
<dbReference type="OrthoDB" id="9811076at2"/>
<dbReference type="SUPFAM" id="SSF50037">
    <property type="entry name" value="C-terminal domain of transcriptional repressors"/>
    <property type="match status" value="1"/>
</dbReference>
<dbReference type="Proteomes" id="UP000239867">
    <property type="component" value="Chromosome"/>
</dbReference>
<dbReference type="InterPro" id="IPR052713">
    <property type="entry name" value="FeoA"/>
</dbReference>
<protein>
    <submittedName>
        <fullName evidence="3">Ferrous iron transport protein A</fullName>
    </submittedName>
</protein>
<keyword evidence="1" id="KW-0408">Iron</keyword>
<dbReference type="InterPro" id="IPR007167">
    <property type="entry name" value="Fe-transptr_FeoA-like"/>
</dbReference>
<dbReference type="GO" id="GO:0046914">
    <property type="term" value="F:transition metal ion binding"/>
    <property type="evidence" value="ECO:0007669"/>
    <property type="project" value="InterPro"/>
</dbReference>
<name>A0A2L1GNU2_9BACT</name>
<sequence length="80" mass="8498">MSTTLADLAVGTKGVIQGYSKEGGSYRGRLLSMGLTKGTGFEIKRIAPMGDPVEIIVKGYSLALRKDEARALLVEQGGRL</sequence>
<reference evidence="3 4" key="1">
    <citation type="journal article" date="2018" name="MBio">
        <title>Insights into the evolution of host association through the isolation and characterization of a novel human periodontal pathobiont, Desulfobulbus oralis.</title>
        <authorList>
            <person name="Cross K.L."/>
            <person name="Chirania P."/>
            <person name="Xiong W."/>
            <person name="Beall C.J."/>
            <person name="Elkins J.G."/>
            <person name="Giannone R.J."/>
            <person name="Griffen A.L."/>
            <person name="Guss A.M."/>
            <person name="Hettich R.L."/>
            <person name="Joshi S.S."/>
            <person name="Mokrzan E.M."/>
            <person name="Martin R.K."/>
            <person name="Zhulin I.B."/>
            <person name="Leys E.J."/>
            <person name="Podar M."/>
        </authorList>
    </citation>
    <scope>NUCLEOTIDE SEQUENCE [LARGE SCALE GENOMIC DNA]</scope>
    <source>
        <strain evidence="3 4">ORNL</strain>
    </source>
</reference>
<dbReference type="AlphaFoldDB" id="A0A2L1GNU2"/>
<dbReference type="InterPro" id="IPR038157">
    <property type="entry name" value="FeoA_core_dom"/>
</dbReference>
<dbReference type="PANTHER" id="PTHR42954:SF2">
    <property type="entry name" value="FE(2+) TRANSPORT PROTEIN A"/>
    <property type="match status" value="1"/>
</dbReference>
<dbReference type="SMART" id="SM00899">
    <property type="entry name" value="FeoA"/>
    <property type="match status" value="1"/>
</dbReference>
<organism evidence="3 4">
    <name type="scientific">Desulfobulbus oralis</name>
    <dbReference type="NCBI Taxonomy" id="1986146"/>
    <lineage>
        <taxon>Bacteria</taxon>
        <taxon>Pseudomonadati</taxon>
        <taxon>Thermodesulfobacteriota</taxon>
        <taxon>Desulfobulbia</taxon>
        <taxon>Desulfobulbales</taxon>
        <taxon>Desulfobulbaceae</taxon>
        <taxon>Desulfobulbus</taxon>
    </lineage>
</organism>
<evidence type="ECO:0000313" key="3">
    <source>
        <dbReference type="EMBL" id="AVD71350.1"/>
    </source>
</evidence>
<dbReference type="Pfam" id="PF04023">
    <property type="entry name" value="FeoA"/>
    <property type="match status" value="1"/>
</dbReference>
<dbReference type="EMBL" id="CP021255">
    <property type="protein sequence ID" value="AVD71350.1"/>
    <property type="molecule type" value="Genomic_DNA"/>
</dbReference>
<dbReference type="RefSeq" id="WP_104936616.1">
    <property type="nucleotide sequence ID" value="NZ_CP021255.1"/>
</dbReference>